<reference evidence="2 3" key="1">
    <citation type="submission" date="2020-08" db="EMBL/GenBank/DDBJ databases">
        <title>Complete genome sequence of Escherichia coli phage VEcB.</title>
        <authorList>
            <person name="Denisenko E."/>
            <person name="Kislichkina A."/>
            <person name="Verevkin V."/>
            <person name="Krasilnikova V."/>
            <person name="Volozhantsev N."/>
        </authorList>
    </citation>
    <scope>NUCLEOTIDE SEQUENCE [LARGE SCALE GENOMIC DNA]</scope>
</reference>
<evidence type="ECO:0000313" key="2">
    <source>
        <dbReference type="EMBL" id="QOI67977.1"/>
    </source>
</evidence>
<dbReference type="Proteomes" id="UP000593822">
    <property type="component" value="Segment"/>
</dbReference>
<dbReference type="EMBL" id="MT932211">
    <property type="protein sequence ID" value="QOI67977.1"/>
    <property type="molecule type" value="Genomic_DNA"/>
</dbReference>
<feature type="transmembrane region" description="Helical" evidence="1">
    <location>
        <begin position="12"/>
        <end position="34"/>
    </location>
</feature>
<proteinExistence type="predicted"/>
<keyword evidence="3" id="KW-1185">Reference proteome</keyword>
<gene>
    <name evidence="2" type="ORF">vecB_039</name>
</gene>
<keyword evidence="1" id="KW-0812">Transmembrane</keyword>
<evidence type="ECO:0000313" key="3">
    <source>
        <dbReference type="Proteomes" id="UP000593822"/>
    </source>
</evidence>
<keyword evidence="1" id="KW-0472">Membrane</keyword>
<organism evidence="2 3">
    <name type="scientific">Escherichia phage VEcB</name>
    <dbReference type="NCBI Taxonomy" id="2776821"/>
    <lineage>
        <taxon>Viruses</taxon>
        <taxon>Duplodnaviria</taxon>
        <taxon>Heunggongvirae</taxon>
        <taxon>Uroviricota</taxon>
        <taxon>Caudoviricetes</taxon>
        <taxon>Stephanstirmvirinae</taxon>
        <taxon>Justusliebigvirus</taxon>
        <taxon>Justusliebigvirus VEcB</taxon>
    </lineage>
</organism>
<name>A0A7L8ZG14_9CAUD</name>
<keyword evidence="1" id="KW-1133">Transmembrane helix</keyword>
<protein>
    <submittedName>
        <fullName evidence="2">Uncharacterized protein</fullName>
    </submittedName>
</protein>
<evidence type="ECO:0000256" key="1">
    <source>
        <dbReference type="SAM" id="Phobius"/>
    </source>
</evidence>
<accession>A0A7L8ZG14</accession>
<sequence length="40" mass="4940">METLWKGWKTALIAFIIPLTFLGWCFWEFIFWLISHIHWG</sequence>